<dbReference type="Pfam" id="PF02629">
    <property type="entry name" value="CoA_binding"/>
    <property type="match status" value="1"/>
</dbReference>
<evidence type="ECO:0000256" key="6">
    <source>
        <dbReference type="RuleBase" id="RU000699"/>
    </source>
</evidence>
<dbReference type="PANTHER" id="PTHR11117:SF2">
    <property type="entry name" value="SUCCINATE--COA LIGASE [ADP_GDP-FORMING] SUBUNIT ALPHA, MITOCHONDRIAL"/>
    <property type="match status" value="1"/>
</dbReference>
<dbReference type="NCBIfam" id="NF004230">
    <property type="entry name" value="PRK05678.1"/>
    <property type="match status" value="1"/>
</dbReference>
<dbReference type="InterPro" id="IPR005810">
    <property type="entry name" value="CoA_lig_alpha"/>
</dbReference>
<evidence type="ECO:0000256" key="3">
    <source>
        <dbReference type="ARBA" id="ARBA00022741"/>
    </source>
</evidence>
<dbReference type="Pfam" id="PF00549">
    <property type="entry name" value="Ligase_CoA"/>
    <property type="match status" value="2"/>
</dbReference>
<dbReference type="EMBL" id="WODC01000008">
    <property type="protein sequence ID" value="MUM78457.1"/>
    <property type="molecule type" value="Genomic_DNA"/>
</dbReference>
<gene>
    <name evidence="8" type="primary">sucD</name>
    <name evidence="8" type="ORF">GKC30_12510</name>
</gene>
<dbReference type="UniPathway" id="UPA00223">
    <property type="reaction ID" value="UER00999"/>
</dbReference>
<reference evidence="8 9" key="1">
    <citation type="submission" date="2019-11" db="EMBL/GenBank/DDBJ databases">
        <title>Pseudodesulfovibrio alkaliphilus, sp. nov., an alkaliphilic sulfate-reducing bacteria from mud volcano of Taman peninsula, Russia.</title>
        <authorList>
            <person name="Frolova A."/>
            <person name="Merkel A.Y."/>
            <person name="Slobodkin A.I."/>
        </authorList>
    </citation>
    <scope>NUCLEOTIDE SEQUENCE [LARGE SCALE GENOMIC DNA]</scope>
    <source>
        <strain evidence="8 9">F-1</strain>
    </source>
</reference>
<keyword evidence="9" id="KW-1185">Reference proteome</keyword>
<comment type="catalytic activity">
    <reaction evidence="6">
        <text>succinate + ATP + CoA = succinyl-CoA + ADP + phosphate</text>
        <dbReference type="Rhea" id="RHEA:17661"/>
        <dbReference type="ChEBI" id="CHEBI:30031"/>
        <dbReference type="ChEBI" id="CHEBI:30616"/>
        <dbReference type="ChEBI" id="CHEBI:43474"/>
        <dbReference type="ChEBI" id="CHEBI:57287"/>
        <dbReference type="ChEBI" id="CHEBI:57292"/>
        <dbReference type="ChEBI" id="CHEBI:456216"/>
        <dbReference type="EC" id="6.2.1.5"/>
    </reaction>
</comment>
<dbReference type="PANTHER" id="PTHR11117">
    <property type="entry name" value="SUCCINYL-COA LIGASE SUBUNIT ALPHA"/>
    <property type="match status" value="1"/>
</dbReference>
<keyword evidence="1 6" id="KW-0816">Tricarboxylic acid cycle</keyword>
<dbReference type="InterPro" id="IPR013815">
    <property type="entry name" value="ATP_grasp_subdomain_1"/>
</dbReference>
<dbReference type="EC" id="6.2.1.5" evidence="6"/>
<dbReference type="Gene3D" id="3.40.50.720">
    <property type="entry name" value="NAD(P)-binding Rossmann-like Domain"/>
    <property type="match status" value="1"/>
</dbReference>
<comment type="similarity">
    <text evidence="4 5">Belongs to the succinate/malate CoA ligase alpha subunit family.</text>
</comment>
<dbReference type="Gene3D" id="3.30.1490.20">
    <property type="entry name" value="ATP-grasp fold, A domain"/>
    <property type="match status" value="1"/>
</dbReference>
<dbReference type="PROSITE" id="PS00399">
    <property type="entry name" value="SUCCINYL_COA_LIG_2"/>
    <property type="match status" value="1"/>
</dbReference>
<dbReference type="InterPro" id="IPR016102">
    <property type="entry name" value="Succinyl-CoA_synth-like"/>
</dbReference>
<evidence type="ECO:0000313" key="8">
    <source>
        <dbReference type="EMBL" id="MUM78457.1"/>
    </source>
</evidence>
<evidence type="ECO:0000256" key="1">
    <source>
        <dbReference type="ARBA" id="ARBA00022532"/>
    </source>
</evidence>
<dbReference type="SUPFAM" id="SSF51735">
    <property type="entry name" value="NAD(P)-binding Rossmann-fold domains"/>
    <property type="match status" value="1"/>
</dbReference>
<dbReference type="SUPFAM" id="SSF56059">
    <property type="entry name" value="Glutathione synthetase ATP-binding domain-like"/>
    <property type="match status" value="1"/>
</dbReference>
<evidence type="ECO:0000256" key="5">
    <source>
        <dbReference type="RuleBase" id="RU000677"/>
    </source>
</evidence>
<dbReference type="Gene3D" id="3.40.50.261">
    <property type="entry name" value="Succinyl-CoA synthetase domains"/>
    <property type="match status" value="2"/>
</dbReference>
<dbReference type="NCBIfam" id="TIGR01019">
    <property type="entry name" value="sucCoAalpha"/>
    <property type="match status" value="1"/>
</dbReference>
<dbReference type="GO" id="GO:0004776">
    <property type="term" value="F:succinate-CoA ligase (GDP-forming) activity"/>
    <property type="evidence" value="ECO:0007669"/>
    <property type="project" value="TreeGrafter"/>
</dbReference>
<keyword evidence="3 6" id="KW-0547">Nucleotide-binding</keyword>
<dbReference type="AlphaFoldDB" id="A0A7K1KQV5"/>
<dbReference type="RefSeq" id="WP_155935188.1">
    <property type="nucleotide sequence ID" value="NZ_WODC01000008.1"/>
</dbReference>
<dbReference type="InterPro" id="IPR017440">
    <property type="entry name" value="Cit_synth/succinyl-CoA_lig_AS"/>
</dbReference>
<dbReference type="Proteomes" id="UP000461162">
    <property type="component" value="Unassembled WGS sequence"/>
</dbReference>
<dbReference type="SMART" id="SM00881">
    <property type="entry name" value="CoA_binding"/>
    <property type="match status" value="1"/>
</dbReference>
<dbReference type="PROSITE" id="PS01216">
    <property type="entry name" value="SUCCINYL_COA_LIG_1"/>
    <property type="match status" value="1"/>
</dbReference>
<dbReference type="InterPro" id="IPR033847">
    <property type="entry name" value="Citrt_syn/SCS-alpha_CS"/>
</dbReference>
<dbReference type="FunFam" id="3.40.50.720:FF:000277">
    <property type="entry name" value="Succinate--CoA ligase [ADP-forming] subunit alpha"/>
    <property type="match status" value="1"/>
</dbReference>
<dbReference type="PRINTS" id="PR01798">
    <property type="entry name" value="SCOASYNTHASE"/>
</dbReference>
<dbReference type="InterPro" id="IPR036291">
    <property type="entry name" value="NAD(P)-bd_dom_sf"/>
</dbReference>
<organism evidence="8 9">
    <name type="scientific">Pseudodesulfovibrio alkaliphilus</name>
    <dbReference type="NCBI Taxonomy" id="2661613"/>
    <lineage>
        <taxon>Bacteria</taxon>
        <taxon>Pseudomonadati</taxon>
        <taxon>Thermodesulfobacteriota</taxon>
        <taxon>Desulfovibrionia</taxon>
        <taxon>Desulfovibrionales</taxon>
        <taxon>Desulfovibrionaceae</taxon>
    </lineage>
</organism>
<protein>
    <recommendedName>
        <fullName evidence="6">Succinate--CoA ligase [ADP-forming] subunit alpha</fullName>
        <ecNumber evidence="6">6.2.1.5</ecNumber>
    </recommendedName>
</protein>
<sequence>MLLNEHMSKALFAKAGIPVPHGQPVFPGSEDDFNPPFALPWILKAQVPIGGRGKVGGILRVKSSDAFAPTARKLFGLDIRGHRVPFVRVEPVAAIQREMYLSLTVSRSRGCILLTVGREGGVDIESGGQGNLLVQEIRLPAGISAHQMRAAFFHLGLDKERFADFSTLIKDLFKAMLDNGLLLAEINPLIITDDQRFVALDAKVEVDDNFVELNPAMEAYYQPEHASPEENAARKAGFSYVSLDGWVGLMVNGAGLAMATMDLLNFSRLPARNFLDLGGTADHARMRTALDLLFGDTRVRAVFINLYGGILSCRNVALALREALGGHEPEKPIVTRMAGNDAAGGVEVLTAMGCSGLHLARDMADAIRILDSIRPADAPVIEFPAPGSALPEAMPVPRNHMPTKTLGISADTPILVQGITGREGQLHTQLMQAYGANVVAGVTPFKGGQTVLGVPVFNSIAEATRDHEIGASIIFVPPRMAADAVLEAACNKIPWAVCITEGIPQQDMLAVFEQINSSPTRVVGPNTPGVILPGRTKIGIMPTDPFSPGPVAILSRSGTLTYEVASRLTAAGIGQSVCIGIGGDPFIGVDYVDAIEMLCNHDETQAVIILGEIGGRAEENLAEHIVRTGFAKPVTAFIAGRTAPPGKRLGHAGAILEKGDGVDRKLETMRKAGFAVCASLEEVAQIATRRLG</sequence>
<proteinExistence type="inferred from homology"/>
<name>A0A7K1KQV5_9BACT</name>
<comment type="caution">
    <text evidence="8">The sequence shown here is derived from an EMBL/GenBank/DDBJ whole genome shotgun (WGS) entry which is preliminary data.</text>
</comment>
<evidence type="ECO:0000256" key="2">
    <source>
        <dbReference type="ARBA" id="ARBA00022598"/>
    </source>
</evidence>
<keyword evidence="2 5" id="KW-0436">Ligase</keyword>
<dbReference type="GO" id="GO:0005524">
    <property type="term" value="F:ATP binding"/>
    <property type="evidence" value="ECO:0007669"/>
    <property type="project" value="InterPro"/>
</dbReference>
<feature type="domain" description="CoA-binding" evidence="7">
    <location>
        <begin position="407"/>
        <end position="503"/>
    </location>
</feature>
<evidence type="ECO:0000256" key="4">
    <source>
        <dbReference type="ARBA" id="ARBA00060724"/>
    </source>
</evidence>
<dbReference type="InterPro" id="IPR005811">
    <property type="entry name" value="SUCC_ACL_C"/>
</dbReference>
<comment type="subunit">
    <text evidence="6">Heterotetramer of two alpha and two beta subunits.</text>
</comment>
<dbReference type="GO" id="GO:0004775">
    <property type="term" value="F:succinate-CoA ligase (ADP-forming) activity"/>
    <property type="evidence" value="ECO:0007669"/>
    <property type="project" value="UniProtKB-EC"/>
</dbReference>
<evidence type="ECO:0000259" key="7">
    <source>
        <dbReference type="SMART" id="SM00881"/>
    </source>
</evidence>
<accession>A0A7K1KQV5</accession>
<dbReference type="Pfam" id="PF08442">
    <property type="entry name" value="ATP-grasp_2"/>
    <property type="match status" value="1"/>
</dbReference>
<comment type="function">
    <text evidence="6">Succinyl-CoA synthetase functions in the citric acid cycle (TCA), coupling the hydrolysis of succinyl-CoA to the synthesis of either ATP or GTP and thus represents the only step of substrate-level phosphorylation in the TCA. The alpha subunit of the enzyme binds the substrates coenzyme A and phosphate, while succinate binding and nucleotide specificity is provided by the beta subunit.</text>
</comment>
<dbReference type="GO" id="GO:0009361">
    <property type="term" value="C:succinate-CoA ligase complex (ADP-forming)"/>
    <property type="evidence" value="ECO:0007669"/>
    <property type="project" value="TreeGrafter"/>
</dbReference>
<dbReference type="InterPro" id="IPR013650">
    <property type="entry name" value="ATP-grasp_succ-CoA_synth-type"/>
</dbReference>
<comment type="pathway">
    <text evidence="6">Carbohydrate metabolism; tricarboxylic acid cycle; succinate from succinyl-CoA (ligase route): step 1/1.</text>
</comment>
<dbReference type="InterPro" id="IPR003781">
    <property type="entry name" value="CoA-bd"/>
</dbReference>
<dbReference type="SUPFAM" id="SSF52210">
    <property type="entry name" value="Succinyl-CoA synthetase domains"/>
    <property type="match status" value="2"/>
</dbReference>
<dbReference type="Gene3D" id="3.30.470.20">
    <property type="entry name" value="ATP-grasp fold, B domain"/>
    <property type="match status" value="1"/>
</dbReference>
<dbReference type="GO" id="GO:0006099">
    <property type="term" value="P:tricarboxylic acid cycle"/>
    <property type="evidence" value="ECO:0007669"/>
    <property type="project" value="UniProtKB-UniPathway"/>
</dbReference>
<evidence type="ECO:0000313" key="9">
    <source>
        <dbReference type="Proteomes" id="UP000461162"/>
    </source>
</evidence>